<keyword evidence="3" id="KW-1185">Reference proteome</keyword>
<dbReference type="Proteomes" id="UP001172101">
    <property type="component" value="Unassembled WGS sequence"/>
</dbReference>
<dbReference type="GeneID" id="85316847"/>
<evidence type="ECO:0000313" key="3">
    <source>
        <dbReference type="Proteomes" id="UP001172101"/>
    </source>
</evidence>
<accession>A0AA40B696</accession>
<proteinExistence type="predicted"/>
<evidence type="ECO:0000256" key="1">
    <source>
        <dbReference type="SAM" id="MobiDB-lite"/>
    </source>
</evidence>
<feature type="region of interest" description="Disordered" evidence="1">
    <location>
        <begin position="19"/>
        <end position="42"/>
    </location>
</feature>
<reference evidence="2" key="1">
    <citation type="submission" date="2023-06" db="EMBL/GenBank/DDBJ databases">
        <title>Genome-scale phylogeny and comparative genomics of the fungal order Sordariales.</title>
        <authorList>
            <consortium name="Lawrence Berkeley National Laboratory"/>
            <person name="Hensen N."/>
            <person name="Bonometti L."/>
            <person name="Westerberg I."/>
            <person name="Brannstrom I.O."/>
            <person name="Guillou S."/>
            <person name="Cros-Aarteil S."/>
            <person name="Calhoun S."/>
            <person name="Haridas S."/>
            <person name="Kuo A."/>
            <person name="Mondo S."/>
            <person name="Pangilinan J."/>
            <person name="Riley R."/>
            <person name="LaButti K."/>
            <person name="Andreopoulos B."/>
            <person name="Lipzen A."/>
            <person name="Chen C."/>
            <person name="Yanf M."/>
            <person name="Daum C."/>
            <person name="Ng V."/>
            <person name="Clum A."/>
            <person name="Steindorff A."/>
            <person name="Ohm R."/>
            <person name="Martin F."/>
            <person name="Silar P."/>
            <person name="Natvig D."/>
            <person name="Lalanne C."/>
            <person name="Gautier V."/>
            <person name="Ament-velasquez S.L."/>
            <person name="Kruys A."/>
            <person name="Hutchinson M.I."/>
            <person name="Powell A.J."/>
            <person name="Barry K."/>
            <person name="Miller A.N."/>
            <person name="Grigoriev I.V."/>
            <person name="Debuchy R."/>
            <person name="Gladieux P."/>
            <person name="Thoren M.H."/>
            <person name="Johannesson H."/>
        </authorList>
    </citation>
    <scope>NUCLEOTIDE SEQUENCE</scope>
    <source>
        <strain evidence="2">SMH2392-1A</strain>
    </source>
</reference>
<evidence type="ECO:0000313" key="2">
    <source>
        <dbReference type="EMBL" id="KAK0728486.1"/>
    </source>
</evidence>
<dbReference type="AlphaFoldDB" id="A0AA40B696"/>
<dbReference type="RefSeq" id="XP_060301341.1">
    <property type="nucleotide sequence ID" value="XM_060433577.1"/>
</dbReference>
<protein>
    <submittedName>
        <fullName evidence="2">Uncharacterized protein</fullName>
    </submittedName>
</protein>
<name>A0AA40B696_9PEZI</name>
<sequence length="208" mass="24320">MAGRPASTWHDVGAPRRRLPIRPTFAPHSLTPTDGSRLAGRPETQRGEIPLARPLFFFIAEHPWQRPRTRRRHDPSHKEPRDILTYPERNLDVVSSRELPRAARLFRCQVLQWWFLWSDVDGSLTHHGRLERKRTVRMEPKRFRPALLLFIYIVKRRSVKNKYGVTANNKQETKERRIAARGSVPISLIGHRRPFPLSHLGSSSIREI</sequence>
<comment type="caution">
    <text evidence="2">The sequence shown here is derived from an EMBL/GenBank/DDBJ whole genome shotgun (WGS) entry which is preliminary data.</text>
</comment>
<organism evidence="2 3">
    <name type="scientific">Lasiosphaeria miniovina</name>
    <dbReference type="NCBI Taxonomy" id="1954250"/>
    <lineage>
        <taxon>Eukaryota</taxon>
        <taxon>Fungi</taxon>
        <taxon>Dikarya</taxon>
        <taxon>Ascomycota</taxon>
        <taxon>Pezizomycotina</taxon>
        <taxon>Sordariomycetes</taxon>
        <taxon>Sordariomycetidae</taxon>
        <taxon>Sordariales</taxon>
        <taxon>Lasiosphaeriaceae</taxon>
        <taxon>Lasiosphaeria</taxon>
    </lineage>
</organism>
<dbReference type="EMBL" id="JAUIRO010000002">
    <property type="protein sequence ID" value="KAK0728486.1"/>
    <property type="molecule type" value="Genomic_DNA"/>
</dbReference>
<gene>
    <name evidence="2" type="ORF">B0T26DRAFT_173664</name>
</gene>